<sequence length="104" mass="11061">MEALDVLLVQWQRTRFMAAEVAEKFSACSLYVTREPCIMCAAALSIIGIKEVYYGCANDKVGGCGSTLSLHSSSSKACVSNEDSGLKDFICCGSILASQAIPLL</sequence>
<evidence type="ECO:0000259" key="2">
    <source>
        <dbReference type="PROSITE" id="PS51747"/>
    </source>
</evidence>
<name>A0A059C5U0_EUCGR</name>
<dbReference type="GO" id="GO:0052717">
    <property type="term" value="F:tRNA-specific adenosine-34 deaminase activity"/>
    <property type="evidence" value="ECO:0000318"/>
    <property type="project" value="GO_Central"/>
</dbReference>
<dbReference type="AlphaFoldDB" id="A0A059C5U0"/>
<dbReference type="PANTHER" id="PTHR11079">
    <property type="entry name" value="CYTOSINE DEAMINASE FAMILY MEMBER"/>
    <property type="match status" value="1"/>
</dbReference>
<feature type="domain" description="CMP/dCMP-type deaminase" evidence="2">
    <location>
        <begin position="1"/>
        <end position="75"/>
    </location>
</feature>
<dbReference type="STRING" id="71139.A0A059C5U0"/>
<evidence type="ECO:0000256" key="1">
    <source>
        <dbReference type="ARBA" id="ARBA00022801"/>
    </source>
</evidence>
<reference evidence="3" key="1">
    <citation type="submission" date="2013-07" db="EMBL/GenBank/DDBJ databases">
        <title>The genome of Eucalyptus grandis.</title>
        <authorList>
            <person name="Schmutz J."/>
            <person name="Hayes R."/>
            <person name="Myburg A."/>
            <person name="Tuskan G."/>
            <person name="Grattapaglia D."/>
            <person name="Rokhsar D.S."/>
        </authorList>
    </citation>
    <scope>NUCLEOTIDE SEQUENCE</scope>
    <source>
        <tissue evidence="3">Leaf extractions</tissue>
    </source>
</reference>
<keyword evidence="1" id="KW-0378">Hydrolase</keyword>
<dbReference type="Gene3D" id="3.40.140.10">
    <property type="entry name" value="Cytidine Deaminase, domain 2"/>
    <property type="match status" value="1"/>
</dbReference>
<gene>
    <name evidence="3" type="ORF">EUGRSUZ_E02175</name>
</gene>
<protein>
    <recommendedName>
        <fullName evidence="2">CMP/dCMP-type deaminase domain-containing protein</fullName>
    </recommendedName>
</protein>
<dbReference type="InterPro" id="IPR002125">
    <property type="entry name" value="CMP_dCMP_dom"/>
</dbReference>
<dbReference type="Pfam" id="PF14437">
    <property type="entry name" value="MafB19-deam"/>
    <property type="match status" value="1"/>
</dbReference>
<proteinExistence type="predicted"/>
<organism evidence="3">
    <name type="scientific">Eucalyptus grandis</name>
    <name type="common">Flooded gum</name>
    <dbReference type="NCBI Taxonomy" id="71139"/>
    <lineage>
        <taxon>Eukaryota</taxon>
        <taxon>Viridiplantae</taxon>
        <taxon>Streptophyta</taxon>
        <taxon>Embryophyta</taxon>
        <taxon>Tracheophyta</taxon>
        <taxon>Spermatophyta</taxon>
        <taxon>Magnoliopsida</taxon>
        <taxon>eudicotyledons</taxon>
        <taxon>Gunneridae</taxon>
        <taxon>Pentapetalae</taxon>
        <taxon>rosids</taxon>
        <taxon>malvids</taxon>
        <taxon>Myrtales</taxon>
        <taxon>Myrtaceae</taxon>
        <taxon>Myrtoideae</taxon>
        <taxon>Eucalypteae</taxon>
        <taxon>Eucalyptus</taxon>
    </lineage>
</organism>
<dbReference type="Gramene" id="KCW73609">
    <property type="protein sequence ID" value="KCW73609"/>
    <property type="gene ID" value="EUGRSUZ_E02175"/>
</dbReference>
<dbReference type="InterPro" id="IPR058535">
    <property type="entry name" value="MafB19-deam"/>
</dbReference>
<dbReference type="PANTHER" id="PTHR11079:SF149">
    <property type="entry name" value="TRNA-SPECIFIC ADENOSINE DEAMINASE 2"/>
    <property type="match status" value="1"/>
</dbReference>
<dbReference type="GO" id="GO:0046872">
    <property type="term" value="F:metal ion binding"/>
    <property type="evidence" value="ECO:0007669"/>
    <property type="project" value="UniProtKB-KW"/>
</dbReference>
<dbReference type="GO" id="GO:0002100">
    <property type="term" value="P:tRNA wobble adenosine to inosine editing"/>
    <property type="evidence" value="ECO:0000318"/>
    <property type="project" value="GO_Central"/>
</dbReference>
<accession>A0A059C5U0</accession>
<dbReference type="InParanoid" id="A0A059C5U0"/>
<evidence type="ECO:0000313" key="3">
    <source>
        <dbReference type="EMBL" id="KCW73609.1"/>
    </source>
</evidence>
<dbReference type="PROSITE" id="PS51747">
    <property type="entry name" value="CYT_DCMP_DEAMINASES_2"/>
    <property type="match status" value="1"/>
</dbReference>
<dbReference type="EMBL" id="KK198757">
    <property type="protein sequence ID" value="KCW73609.1"/>
    <property type="molecule type" value="Genomic_DNA"/>
</dbReference>
<dbReference type="InterPro" id="IPR016193">
    <property type="entry name" value="Cytidine_deaminase-like"/>
</dbReference>
<dbReference type="SUPFAM" id="SSF53927">
    <property type="entry name" value="Cytidine deaminase-like"/>
    <property type="match status" value="1"/>
</dbReference>